<dbReference type="AlphaFoldDB" id="A0A8J3M8L0"/>
<evidence type="ECO:0000313" key="1">
    <source>
        <dbReference type="EMBL" id="GIG79830.1"/>
    </source>
</evidence>
<dbReference type="SUPFAM" id="SSF55729">
    <property type="entry name" value="Acyl-CoA N-acyltransferases (Nat)"/>
    <property type="match status" value="1"/>
</dbReference>
<dbReference type="InterPro" id="IPR016181">
    <property type="entry name" value="Acyl_CoA_acyltransferase"/>
</dbReference>
<evidence type="ECO:0008006" key="3">
    <source>
        <dbReference type="Google" id="ProtNLM"/>
    </source>
</evidence>
<accession>A0A8J3M8L0</accession>
<sequence>MSAAGRQAADAAIRSGVRLRELHDIPSFVQVARLFDDIWHPDPTDPPITVEMMRALSHAGNYVAGAYDGTALVGASAGFFAAPVGTVLHSHVTGAVRRGAGFALKLHQRAWALDRGIGVITWTYDPLVRRNAYFNLAKLGARPSEYLPEFYGSMTDAVNAGDESDRLLAVWRLTDPHVVEACDGRPYRPEVPADAVAGVASHEGRPVVGPTDARVVLVALPEDIEALRQRDPGLAKAWRHAVREVLGGMMAQGARVTGLADGCYVVERT</sequence>
<organism evidence="1 2">
    <name type="scientific">Planotetraspora kaengkrachanensis</name>
    <dbReference type="NCBI Taxonomy" id="575193"/>
    <lineage>
        <taxon>Bacteria</taxon>
        <taxon>Bacillati</taxon>
        <taxon>Actinomycetota</taxon>
        <taxon>Actinomycetes</taxon>
        <taxon>Streptosporangiales</taxon>
        <taxon>Streptosporangiaceae</taxon>
        <taxon>Planotetraspora</taxon>
    </lineage>
</organism>
<dbReference type="EMBL" id="BONV01000010">
    <property type="protein sequence ID" value="GIG79830.1"/>
    <property type="molecule type" value="Genomic_DNA"/>
</dbReference>
<name>A0A8J3M8L0_9ACTN</name>
<keyword evidence="2" id="KW-1185">Reference proteome</keyword>
<gene>
    <name evidence="1" type="ORF">Pka01_29570</name>
</gene>
<reference evidence="1 2" key="1">
    <citation type="submission" date="2021-01" db="EMBL/GenBank/DDBJ databases">
        <title>Whole genome shotgun sequence of Planotetraspora kaengkrachanensis NBRC 104272.</title>
        <authorList>
            <person name="Komaki H."/>
            <person name="Tamura T."/>
        </authorList>
    </citation>
    <scope>NUCLEOTIDE SEQUENCE [LARGE SCALE GENOMIC DNA]</scope>
    <source>
        <strain evidence="1 2">NBRC 104272</strain>
    </source>
</reference>
<proteinExistence type="predicted"/>
<evidence type="ECO:0000313" key="2">
    <source>
        <dbReference type="Proteomes" id="UP000630097"/>
    </source>
</evidence>
<comment type="caution">
    <text evidence="1">The sequence shown here is derived from an EMBL/GenBank/DDBJ whole genome shotgun (WGS) entry which is preliminary data.</text>
</comment>
<dbReference type="PANTHER" id="PTHR41700:SF1">
    <property type="entry name" value="N-ACETYLTRANSFERASE DOMAIN-CONTAINING PROTEIN"/>
    <property type="match status" value="1"/>
</dbReference>
<protein>
    <recommendedName>
        <fullName evidence="3">GNAT family N-acetyltransferase</fullName>
    </recommendedName>
</protein>
<dbReference type="Proteomes" id="UP000630097">
    <property type="component" value="Unassembled WGS sequence"/>
</dbReference>
<dbReference type="RefSeq" id="WP_239114980.1">
    <property type="nucleotide sequence ID" value="NZ_BAABHH010000004.1"/>
</dbReference>
<dbReference type="InterPro" id="IPR038764">
    <property type="entry name" value="GNAT_N_AcTrfase_prd"/>
</dbReference>
<dbReference type="PANTHER" id="PTHR41700">
    <property type="entry name" value="GCN5-RELATED N-ACETYLTRANSFERASE"/>
    <property type="match status" value="1"/>
</dbReference>